<feature type="compositionally biased region" description="Low complexity" evidence="1">
    <location>
        <begin position="18"/>
        <end position="30"/>
    </location>
</feature>
<evidence type="ECO:0000313" key="4">
    <source>
        <dbReference type="Proteomes" id="UP001157034"/>
    </source>
</evidence>
<feature type="region of interest" description="Disordered" evidence="1">
    <location>
        <begin position="51"/>
        <end position="73"/>
    </location>
</feature>
<evidence type="ECO:0000256" key="1">
    <source>
        <dbReference type="SAM" id="MobiDB-lite"/>
    </source>
</evidence>
<reference evidence="4" key="1">
    <citation type="journal article" date="2019" name="Int. J. Syst. Evol. Microbiol.">
        <title>The Global Catalogue of Microorganisms (GCM) 10K type strain sequencing project: providing services to taxonomists for standard genome sequencing and annotation.</title>
        <authorList>
            <consortium name="The Broad Institute Genomics Platform"/>
            <consortium name="The Broad Institute Genome Sequencing Center for Infectious Disease"/>
            <person name="Wu L."/>
            <person name="Ma J."/>
        </authorList>
    </citation>
    <scope>NUCLEOTIDE SEQUENCE [LARGE SCALE GENOMIC DNA]</scope>
    <source>
        <strain evidence="4">NBRC 108894</strain>
    </source>
</reference>
<accession>A0ABQ6K682</accession>
<protein>
    <recommendedName>
        <fullName evidence="2">Bacterial Ig domain-containing protein</fullName>
    </recommendedName>
</protein>
<gene>
    <name evidence="3" type="ORF">GCM10025881_18820</name>
</gene>
<keyword evidence="4" id="KW-1185">Reference proteome</keyword>
<dbReference type="Proteomes" id="UP001157034">
    <property type="component" value="Unassembled WGS sequence"/>
</dbReference>
<dbReference type="InterPro" id="IPR041498">
    <property type="entry name" value="Big_6"/>
</dbReference>
<sequence length="161" mass="16264">MQGSAEPAATVTLRDDTGATIGTATGDNAGRWSIPLPDLGRDGATLTAVQRDPAGNVSAPSDATAPLSFQRPTIDAPADGAAVPSAGAETVVTLQVSGTPGERIQILIDGVWTGNVHTLGTSPIQRVTPGLPDGPHTIGVRYFDPATGRLGSVRTVAFTIG</sequence>
<dbReference type="EMBL" id="BSVB01000001">
    <property type="protein sequence ID" value="GMA95058.1"/>
    <property type="molecule type" value="Genomic_DNA"/>
</dbReference>
<dbReference type="Gene3D" id="2.60.40.10">
    <property type="entry name" value="Immunoglobulins"/>
    <property type="match status" value="1"/>
</dbReference>
<evidence type="ECO:0000259" key="2">
    <source>
        <dbReference type="Pfam" id="PF17936"/>
    </source>
</evidence>
<comment type="caution">
    <text evidence="3">The sequence shown here is derived from an EMBL/GenBank/DDBJ whole genome shotgun (WGS) entry which is preliminary data.</text>
</comment>
<dbReference type="Pfam" id="PF17936">
    <property type="entry name" value="Big_6"/>
    <property type="match status" value="1"/>
</dbReference>
<organism evidence="3 4">
    <name type="scientific">Pseudolysinimonas kribbensis</name>
    <dbReference type="NCBI Taxonomy" id="433641"/>
    <lineage>
        <taxon>Bacteria</taxon>
        <taxon>Bacillati</taxon>
        <taxon>Actinomycetota</taxon>
        <taxon>Actinomycetes</taxon>
        <taxon>Micrococcales</taxon>
        <taxon>Microbacteriaceae</taxon>
        <taxon>Pseudolysinimonas</taxon>
    </lineage>
</organism>
<evidence type="ECO:0000313" key="3">
    <source>
        <dbReference type="EMBL" id="GMA95058.1"/>
    </source>
</evidence>
<proteinExistence type="predicted"/>
<name>A0ABQ6K682_9MICO</name>
<feature type="region of interest" description="Disordered" evidence="1">
    <location>
        <begin position="1"/>
        <end position="38"/>
    </location>
</feature>
<feature type="domain" description="Bacterial Ig" evidence="2">
    <location>
        <begin position="2"/>
        <end position="66"/>
    </location>
</feature>
<dbReference type="InterPro" id="IPR013783">
    <property type="entry name" value="Ig-like_fold"/>
</dbReference>
<dbReference type="RefSeq" id="WP_284253909.1">
    <property type="nucleotide sequence ID" value="NZ_BSVB01000001.1"/>
</dbReference>